<keyword evidence="12" id="KW-0961">Cell wall biogenesis/degradation</keyword>
<dbReference type="CAZy" id="GT51">
    <property type="family name" value="Glycosyltransferase Family 51"/>
</dbReference>
<feature type="domain" description="Glycosyl transferase family 51" evidence="18">
    <location>
        <begin position="96"/>
        <end position="264"/>
    </location>
</feature>
<keyword evidence="5" id="KW-0328">Glycosyltransferase</keyword>
<dbReference type="FunCoup" id="A9WC32">
    <property type="interactions" value="272"/>
</dbReference>
<dbReference type="Proteomes" id="UP000002008">
    <property type="component" value="Chromosome"/>
</dbReference>
<dbReference type="SUPFAM" id="SSF56601">
    <property type="entry name" value="beta-lactamase/transpeptidase-like"/>
    <property type="match status" value="1"/>
</dbReference>
<dbReference type="InParanoid" id="A9WC32"/>
<keyword evidence="8" id="KW-0133">Cell shape</keyword>
<dbReference type="eggNOG" id="COG0744">
    <property type="taxonomic scope" value="Bacteria"/>
</dbReference>
<keyword evidence="9" id="KW-0573">Peptidoglycan synthesis</keyword>
<dbReference type="InterPro" id="IPR012338">
    <property type="entry name" value="Beta-lactam/transpept-like"/>
</dbReference>
<keyword evidence="16" id="KW-1133">Transmembrane helix</keyword>
<dbReference type="InterPro" id="IPR001460">
    <property type="entry name" value="PCN-bd_Tpept"/>
</dbReference>
<keyword evidence="20" id="KW-1185">Reference proteome</keyword>
<dbReference type="GO" id="GO:0071555">
    <property type="term" value="P:cell wall organization"/>
    <property type="evidence" value="ECO:0007669"/>
    <property type="project" value="UniProtKB-KW"/>
</dbReference>
<feature type="region of interest" description="Disordered" evidence="15">
    <location>
        <begin position="786"/>
        <end position="814"/>
    </location>
</feature>
<dbReference type="GO" id="GO:0005886">
    <property type="term" value="C:plasma membrane"/>
    <property type="evidence" value="ECO:0007669"/>
    <property type="project" value="UniProtKB-SubCell"/>
</dbReference>
<dbReference type="InterPro" id="IPR001264">
    <property type="entry name" value="Glyco_trans_51"/>
</dbReference>
<dbReference type="GO" id="GO:0006508">
    <property type="term" value="P:proteolysis"/>
    <property type="evidence" value="ECO:0007669"/>
    <property type="project" value="UniProtKB-KW"/>
</dbReference>
<keyword evidence="6 19" id="KW-0808">Transferase</keyword>
<evidence type="ECO:0000256" key="4">
    <source>
        <dbReference type="ARBA" id="ARBA00022670"/>
    </source>
</evidence>
<evidence type="ECO:0000256" key="9">
    <source>
        <dbReference type="ARBA" id="ARBA00022984"/>
    </source>
</evidence>
<evidence type="ECO:0000256" key="11">
    <source>
        <dbReference type="ARBA" id="ARBA00023268"/>
    </source>
</evidence>
<dbReference type="HOGENOM" id="CLU_006354_2_4_0"/>
<evidence type="ECO:0000256" key="2">
    <source>
        <dbReference type="ARBA" id="ARBA00022475"/>
    </source>
</evidence>
<proteinExistence type="predicted"/>
<sequence>MIRSRRLHANGRNGRRHVPPHLLRGLRGRSTPRSAVSRWLVNALLAGLGLVAVVIVAIAGFAYNAYAQVAESLKPRLALLDNRELFENSRIFDRNGELLYEFFDTGKRTKVTIDEISPLLIQATIAIEDKTFYTNPGIDLAGIVRTLIDSLRAGEETGGASTITQQVIKNSVLTPEERLPERRYERKLKEIILAQELDRIYTKDQILELYLNENFYGNLAYGIQAASEVYFGVSAADLDLNQASLLAGLPQLPSVYNPINYLERDEQGGYLPPVFVGDGWLDPDARLPAGTPLPRIRQAAVLRRMVEDGYITEAQARQALATPLRFAPQEAPLNAPHFVFYVRDLLLQRYGAQIVYGGGLRITTTLDLQLQRMAQRTAFERIAELESRNIHNAAVVIMQPNTGQILAMVGSIDYNAVKPTTTPGESGNVLDGQVNVATRERQPGSALKPFTYLAAMEQGMTPETVLWDVPTRFPTGTGDWYAPQNYNGQWNGPVRIRTALANSLNMPAVRALKFAGIDYTIRLLERVGIRTGLKRGAGFYGLSLTLGGGEVSPLELTTAYNTLASGGRYFAPVAILEITDSQGRVLERFTQTPGEEVVDPALVAIISDMLSDDRARQAIWGLNSPLRLSLPAAVKTGTTNDWRDAWAVGYTPFVTVGVWTGNNNNEPTARVESLTGGGIIWRNVMENIFRLIAEDERYRDLFAAPFPNGEIQTEFVLPEEVVPRPICELPGPFGGYREELFTLDMIKRLEEAAQPTPEATTGDAIPNEGFCSAYTKVRVVRIPTPEEWTTSGELRPNPPPPPPTDPKAPPLPQDLSALTDGAYCRPAPDAAYPPELVRDIYLWKLPPPDPDEEVEYKWRGGDATVPLKYEELPECTPAMFEPPIPVPPVEGAILMPDLRRLGENQAKEVLALLGIDPGRIYVDYQGPDRAGEDYYRYGPYVVLSSLPAAGEWILPDTTIVLGIRAPDPNPEPPASDSTEGN</sequence>
<dbReference type="PATRIC" id="fig|324602.8.peg.197"/>
<dbReference type="Gene3D" id="1.10.3810.10">
    <property type="entry name" value="Biosynthetic peptidoglycan transglycosylase-like"/>
    <property type="match status" value="1"/>
</dbReference>
<evidence type="ECO:0000256" key="16">
    <source>
        <dbReference type="SAM" id="Phobius"/>
    </source>
</evidence>
<evidence type="ECO:0000256" key="5">
    <source>
        <dbReference type="ARBA" id="ARBA00022676"/>
    </source>
</evidence>
<keyword evidence="10 16" id="KW-0472">Membrane</keyword>
<evidence type="ECO:0000313" key="20">
    <source>
        <dbReference type="Proteomes" id="UP000002008"/>
    </source>
</evidence>
<organism evidence="19 20">
    <name type="scientific">Chloroflexus aurantiacus (strain ATCC 29366 / DSM 635 / J-10-fl)</name>
    <dbReference type="NCBI Taxonomy" id="324602"/>
    <lineage>
        <taxon>Bacteria</taxon>
        <taxon>Bacillati</taxon>
        <taxon>Chloroflexota</taxon>
        <taxon>Chloroflexia</taxon>
        <taxon>Chloroflexales</taxon>
        <taxon>Chloroflexineae</taxon>
        <taxon>Chloroflexaceae</taxon>
        <taxon>Chloroflexus</taxon>
    </lineage>
</organism>
<dbReference type="Pfam" id="PF00912">
    <property type="entry name" value="Transgly"/>
    <property type="match status" value="1"/>
</dbReference>
<gene>
    <name evidence="19" type="ordered locus">Caur_0171</name>
</gene>
<dbReference type="RefSeq" id="WP_012256081.1">
    <property type="nucleotide sequence ID" value="NC_010175.1"/>
</dbReference>
<comment type="catalytic activity">
    <reaction evidence="13">
        <text>Preferential cleavage: (Ac)2-L-Lys-D-Ala-|-D-Ala. Also transpeptidation of peptidyl-alanyl moieties that are N-acyl substituents of D-alanine.</text>
        <dbReference type="EC" id="3.4.16.4"/>
    </reaction>
</comment>
<keyword evidence="2" id="KW-1003">Cell membrane</keyword>
<dbReference type="GO" id="GO:0008658">
    <property type="term" value="F:penicillin binding"/>
    <property type="evidence" value="ECO:0007669"/>
    <property type="project" value="InterPro"/>
</dbReference>
<evidence type="ECO:0000256" key="14">
    <source>
        <dbReference type="ARBA" id="ARBA00049902"/>
    </source>
</evidence>
<keyword evidence="11" id="KW-0511">Multifunctional enzyme</keyword>
<dbReference type="STRING" id="324602.Caur_0171"/>
<evidence type="ECO:0000256" key="1">
    <source>
        <dbReference type="ARBA" id="ARBA00004236"/>
    </source>
</evidence>
<dbReference type="GO" id="GO:0009002">
    <property type="term" value="F:serine-type D-Ala-D-Ala carboxypeptidase activity"/>
    <property type="evidence" value="ECO:0007669"/>
    <property type="project" value="UniProtKB-EC"/>
</dbReference>
<feature type="compositionally biased region" description="Pro residues" evidence="15">
    <location>
        <begin position="796"/>
        <end position="812"/>
    </location>
</feature>
<comment type="subcellular location">
    <subcellularLocation>
        <location evidence="1">Cell membrane</location>
    </subcellularLocation>
</comment>
<dbReference type="InterPro" id="IPR050396">
    <property type="entry name" value="Glycosyltr_51/Transpeptidase"/>
</dbReference>
<accession>A9WC32</accession>
<dbReference type="SUPFAM" id="SSF53955">
    <property type="entry name" value="Lysozyme-like"/>
    <property type="match status" value="1"/>
</dbReference>
<comment type="catalytic activity">
    <reaction evidence="14">
        <text>[GlcNAc-(1-&gt;4)-Mur2Ac(oyl-L-Ala-gamma-D-Glu-L-Lys-D-Ala-D-Ala)](n)-di-trans,octa-cis-undecaprenyl diphosphate + beta-D-GlcNAc-(1-&gt;4)-Mur2Ac(oyl-L-Ala-gamma-D-Glu-L-Lys-D-Ala-D-Ala)-di-trans,octa-cis-undecaprenyl diphosphate = [GlcNAc-(1-&gt;4)-Mur2Ac(oyl-L-Ala-gamma-D-Glu-L-Lys-D-Ala-D-Ala)](n+1)-di-trans,octa-cis-undecaprenyl diphosphate + di-trans,octa-cis-undecaprenyl diphosphate + H(+)</text>
        <dbReference type="Rhea" id="RHEA:23708"/>
        <dbReference type="Rhea" id="RHEA-COMP:9602"/>
        <dbReference type="Rhea" id="RHEA-COMP:9603"/>
        <dbReference type="ChEBI" id="CHEBI:15378"/>
        <dbReference type="ChEBI" id="CHEBI:58405"/>
        <dbReference type="ChEBI" id="CHEBI:60033"/>
        <dbReference type="ChEBI" id="CHEBI:78435"/>
        <dbReference type="EC" id="2.4.99.28"/>
    </reaction>
</comment>
<dbReference type="InterPro" id="IPR023346">
    <property type="entry name" value="Lysozyme-like_dom_sf"/>
</dbReference>
<dbReference type="PANTHER" id="PTHR32282">
    <property type="entry name" value="BINDING PROTEIN TRANSPEPTIDASE, PUTATIVE-RELATED"/>
    <property type="match status" value="1"/>
</dbReference>
<evidence type="ECO:0000313" key="19">
    <source>
        <dbReference type="EMBL" id="ABY33425.1"/>
    </source>
</evidence>
<dbReference type="AlphaFoldDB" id="A9WC32"/>
<keyword evidence="4" id="KW-0645">Protease</keyword>
<reference evidence="20" key="1">
    <citation type="journal article" date="2011" name="BMC Genomics">
        <title>Complete genome sequence of the filamentous anoxygenic phototrophic bacterium Chloroflexus aurantiacus.</title>
        <authorList>
            <person name="Tang K.H."/>
            <person name="Barry K."/>
            <person name="Chertkov O."/>
            <person name="Dalin E."/>
            <person name="Han C.S."/>
            <person name="Hauser L.J."/>
            <person name="Honchak B.M."/>
            <person name="Karbach L.E."/>
            <person name="Land M.L."/>
            <person name="Lapidus A."/>
            <person name="Larimer F.W."/>
            <person name="Mikhailova N."/>
            <person name="Pitluck S."/>
            <person name="Pierson B.K."/>
            <person name="Blankenship R.E."/>
        </authorList>
    </citation>
    <scope>NUCLEOTIDE SEQUENCE [LARGE SCALE GENOMIC DNA]</scope>
    <source>
        <strain evidence="20">ATCC 29366 / DSM 635 / J-10-fl</strain>
    </source>
</reference>
<dbReference type="EMBL" id="CP000909">
    <property type="protein sequence ID" value="ABY33425.1"/>
    <property type="molecule type" value="Genomic_DNA"/>
</dbReference>
<dbReference type="Pfam" id="PF00905">
    <property type="entry name" value="Transpeptidase"/>
    <property type="match status" value="1"/>
</dbReference>
<evidence type="ECO:0000256" key="13">
    <source>
        <dbReference type="ARBA" id="ARBA00034000"/>
    </source>
</evidence>
<evidence type="ECO:0000256" key="8">
    <source>
        <dbReference type="ARBA" id="ARBA00022960"/>
    </source>
</evidence>
<keyword evidence="3" id="KW-0121">Carboxypeptidase</keyword>
<dbReference type="GO" id="GO:0008360">
    <property type="term" value="P:regulation of cell shape"/>
    <property type="evidence" value="ECO:0007669"/>
    <property type="project" value="UniProtKB-KW"/>
</dbReference>
<feature type="region of interest" description="Disordered" evidence="15">
    <location>
        <begin position="1"/>
        <end position="20"/>
    </location>
</feature>
<evidence type="ECO:0000256" key="15">
    <source>
        <dbReference type="SAM" id="MobiDB-lite"/>
    </source>
</evidence>
<dbReference type="EnsemblBacteria" id="ABY33425">
    <property type="protein sequence ID" value="ABY33425"/>
    <property type="gene ID" value="Caur_0171"/>
</dbReference>
<dbReference type="GO" id="GO:0030288">
    <property type="term" value="C:outer membrane-bounded periplasmic space"/>
    <property type="evidence" value="ECO:0000318"/>
    <property type="project" value="GO_Central"/>
</dbReference>
<dbReference type="PANTHER" id="PTHR32282:SF11">
    <property type="entry name" value="PENICILLIN-BINDING PROTEIN 1B"/>
    <property type="match status" value="1"/>
</dbReference>
<evidence type="ECO:0000259" key="17">
    <source>
        <dbReference type="Pfam" id="PF00905"/>
    </source>
</evidence>
<feature type="domain" description="Penicillin-binding protein transpeptidase" evidence="17">
    <location>
        <begin position="394"/>
        <end position="653"/>
    </location>
</feature>
<dbReference type="InterPro" id="IPR036950">
    <property type="entry name" value="PBP_transglycosylase"/>
</dbReference>
<evidence type="ECO:0000256" key="7">
    <source>
        <dbReference type="ARBA" id="ARBA00022801"/>
    </source>
</evidence>
<protein>
    <submittedName>
        <fullName evidence="19">Glycosyl transferase family 51</fullName>
    </submittedName>
</protein>
<evidence type="ECO:0000256" key="12">
    <source>
        <dbReference type="ARBA" id="ARBA00023316"/>
    </source>
</evidence>
<keyword evidence="16" id="KW-0812">Transmembrane</keyword>
<dbReference type="KEGG" id="cau:Caur_0171"/>
<dbReference type="GO" id="GO:0009252">
    <property type="term" value="P:peptidoglycan biosynthetic process"/>
    <property type="evidence" value="ECO:0000318"/>
    <property type="project" value="GO_Central"/>
</dbReference>
<keyword evidence="7" id="KW-0378">Hydrolase</keyword>
<dbReference type="Gene3D" id="3.40.710.10">
    <property type="entry name" value="DD-peptidase/beta-lactamase superfamily"/>
    <property type="match status" value="1"/>
</dbReference>
<evidence type="ECO:0000256" key="6">
    <source>
        <dbReference type="ARBA" id="ARBA00022679"/>
    </source>
</evidence>
<dbReference type="GO" id="GO:0008955">
    <property type="term" value="F:peptidoglycan glycosyltransferase activity"/>
    <property type="evidence" value="ECO:0000318"/>
    <property type="project" value="GO_Central"/>
</dbReference>
<evidence type="ECO:0000256" key="10">
    <source>
        <dbReference type="ARBA" id="ARBA00023136"/>
    </source>
</evidence>
<evidence type="ECO:0000259" key="18">
    <source>
        <dbReference type="Pfam" id="PF00912"/>
    </source>
</evidence>
<evidence type="ECO:0000256" key="3">
    <source>
        <dbReference type="ARBA" id="ARBA00022645"/>
    </source>
</evidence>
<name>A9WC32_CHLAA</name>
<feature type="transmembrane region" description="Helical" evidence="16">
    <location>
        <begin position="39"/>
        <end position="63"/>
    </location>
</feature>